<feature type="transmembrane region" description="Helical" evidence="8">
    <location>
        <begin position="208"/>
        <end position="231"/>
    </location>
</feature>
<evidence type="ECO:0000256" key="8">
    <source>
        <dbReference type="SAM" id="Phobius"/>
    </source>
</evidence>
<comment type="similarity">
    <text evidence="2">Belongs to the EamA transporter family.</text>
</comment>
<dbReference type="OrthoDB" id="3250831at2"/>
<keyword evidence="10" id="KW-1185">Reference proteome</keyword>
<dbReference type="EMBL" id="PDCN02000016">
    <property type="protein sequence ID" value="PIB74563.1"/>
    <property type="molecule type" value="Genomic_DNA"/>
</dbReference>
<evidence type="ECO:0000256" key="7">
    <source>
        <dbReference type="ARBA" id="ARBA00023136"/>
    </source>
</evidence>
<keyword evidence="7 8" id="KW-0472">Membrane</keyword>
<feature type="transmembrane region" description="Helical" evidence="8">
    <location>
        <begin position="44"/>
        <end position="64"/>
    </location>
</feature>
<protein>
    <submittedName>
        <fullName evidence="9">EamA family transporter RarD</fullName>
    </submittedName>
</protein>
<dbReference type="STRING" id="85968.GCA_900073015_00752"/>
<dbReference type="GO" id="GO:0005886">
    <property type="term" value="C:plasma membrane"/>
    <property type="evidence" value="ECO:0007669"/>
    <property type="project" value="UniProtKB-SubCell"/>
</dbReference>
<evidence type="ECO:0000256" key="1">
    <source>
        <dbReference type="ARBA" id="ARBA00004651"/>
    </source>
</evidence>
<keyword evidence="4" id="KW-1003">Cell membrane</keyword>
<evidence type="ECO:0000256" key="2">
    <source>
        <dbReference type="ARBA" id="ARBA00007362"/>
    </source>
</evidence>
<dbReference type="NCBIfam" id="TIGR00688">
    <property type="entry name" value="rarD"/>
    <property type="match status" value="1"/>
</dbReference>
<keyword evidence="3" id="KW-0813">Transport</keyword>
<dbReference type="RefSeq" id="WP_090586222.1">
    <property type="nucleotide sequence ID" value="NZ_CP104302.1"/>
</dbReference>
<gene>
    <name evidence="9" type="primary">rarD</name>
    <name evidence="9" type="ORF">CQY22_012765</name>
</gene>
<evidence type="ECO:0000313" key="10">
    <source>
        <dbReference type="Proteomes" id="UP000230551"/>
    </source>
</evidence>
<organism evidence="9 10">
    <name type="scientific">Mycolicibacterium brumae</name>
    <dbReference type="NCBI Taxonomy" id="85968"/>
    <lineage>
        <taxon>Bacteria</taxon>
        <taxon>Bacillati</taxon>
        <taxon>Actinomycetota</taxon>
        <taxon>Actinomycetes</taxon>
        <taxon>Mycobacteriales</taxon>
        <taxon>Mycobacteriaceae</taxon>
        <taxon>Mycolicibacterium</taxon>
    </lineage>
</organism>
<dbReference type="SUPFAM" id="SSF103481">
    <property type="entry name" value="Multidrug resistance efflux transporter EmrE"/>
    <property type="match status" value="1"/>
</dbReference>
<dbReference type="InterPro" id="IPR037185">
    <property type="entry name" value="EmrE-like"/>
</dbReference>
<keyword evidence="6 8" id="KW-1133">Transmembrane helix</keyword>
<dbReference type="InterPro" id="IPR004626">
    <property type="entry name" value="RarD"/>
</dbReference>
<evidence type="ECO:0000313" key="9">
    <source>
        <dbReference type="EMBL" id="PIB74563.1"/>
    </source>
</evidence>
<feature type="transmembrane region" description="Helical" evidence="8">
    <location>
        <begin position="138"/>
        <end position="169"/>
    </location>
</feature>
<evidence type="ECO:0000256" key="4">
    <source>
        <dbReference type="ARBA" id="ARBA00022475"/>
    </source>
</evidence>
<feature type="transmembrane region" description="Helical" evidence="8">
    <location>
        <begin position="181"/>
        <end position="201"/>
    </location>
</feature>
<feature type="transmembrane region" description="Helical" evidence="8">
    <location>
        <begin position="267"/>
        <end position="287"/>
    </location>
</feature>
<feature type="transmembrane region" description="Helical" evidence="8">
    <location>
        <begin position="12"/>
        <end position="32"/>
    </location>
</feature>
<keyword evidence="5 8" id="KW-0812">Transmembrane</keyword>
<feature type="transmembrane region" description="Helical" evidence="8">
    <location>
        <begin position="237"/>
        <end position="258"/>
    </location>
</feature>
<comment type="subcellular location">
    <subcellularLocation>
        <location evidence="1">Cell membrane</location>
        <topology evidence="1">Multi-pass membrane protein</topology>
    </subcellularLocation>
</comment>
<dbReference type="Proteomes" id="UP000230551">
    <property type="component" value="Unassembled WGS sequence"/>
</dbReference>
<proteinExistence type="inferred from homology"/>
<reference evidence="9 10" key="1">
    <citation type="journal article" date="2017" name="Infect. Genet. Evol.">
        <title>The new phylogeny of the genus Mycobacterium: The old and the news.</title>
        <authorList>
            <person name="Tortoli E."/>
            <person name="Fedrizzi T."/>
            <person name="Meehan C.J."/>
            <person name="Trovato A."/>
            <person name="Grottola A."/>
            <person name="Giacobazzi E."/>
            <person name="Serpini G.F."/>
            <person name="Tagliazucchi S."/>
            <person name="Fabio A."/>
            <person name="Bettua C."/>
            <person name="Bertorelli R."/>
            <person name="Frascaro F."/>
            <person name="De Sanctis V."/>
            <person name="Pecorari M."/>
            <person name="Jousson O."/>
            <person name="Segata N."/>
            <person name="Cirillo D.M."/>
        </authorList>
    </citation>
    <scope>NUCLEOTIDE SEQUENCE [LARGE SCALE GENOMIC DNA]</scope>
    <source>
        <strain evidence="9 10">CIP1034565</strain>
    </source>
</reference>
<feature type="transmembrane region" description="Helical" evidence="8">
    <location>
        <begin position="108"/>
        <end position="126"/>
    </location>
</feature>
<feature type="transmembrane region" description="Helical" evidence="8">
    <location>
        <begin position="76"/>
        <end position="96"/>
    </location>
</feature>
<evidence type="ECO:0000256" key="5">
    <source>
        <dbReference type="ARBA" id="ARBA00022692"/>
    </source>
</evidence>
<accession>A0A2G5P976</accession>
<comment type="caution">
    <text evidence="9">The sequence shown here is derived from an EMBL/GenBank/DDBJ whole genome shotgun (WGS) entry which is preliminary data.</text>
</comment>
<evidence type="ECO:0000256" key="3">
    <source>
        <dbReference type="ARBA" id="ARBA00022448"/>
    </source>
</evidence>
<evidence type="ECO:0000256" key="6">
    <source>
        <dbReference type="ARBA" id="ARBA00022989"/>
    </source>
</evidence>
<dbReference type="AlphaFoldDB" id="A0A2G5P976"/>
<name>A0A2G5P976_9MYCO</name>
<sequence length="298" mass="31511">MTDHSSHNLRGVGYSLLASALFGLVFYISGVVDSSPEALFGWRMVITAACYALALATATGRRLLAELWRTVTATWWLPILFLFTSFLVTSQMWLFSWAPVHGHALDASLGYLLLPIVLVLVGRIGFRESVTPMQWVAIGMAVAAVGMKVIAAATISWVTFAVCVGYALYFALRRRFRLDNAAAFGAEVALSVPVSVLLIVACQGPSSAGGYGAVVVVGLAGAVAMTAYVAASTMLSMPVFGLLTYVEPVLLFGIALLLGERLTTLDAVVYALLAIALTVLAVAGFRASGTRPTEGAMH</sequence>